<feature type="region of interest" description="Disordered" evidence="5">
    <location>
        <begin position="165"/>
        <end position="211"/>
    </location>
</feature>
<comment type="similarity">
    <text evidence="1">Belongs to the peptidase C48 family.</text>
</comment>
<dbReference type="GO" id="GO:0019783">
    <property type="term" value="F:ubiquitin-like protein peptidase activity"/>
    <property type="evidence" value="ECO:0007669"/>
    <property type="project" value="UniProtKB-ARBA"/>
</dbReference>
<dbReference type="Pfam" id="PF02902">
    <property type="entry name" value="Peptidase_C48"/>
    <property type="match status" value="1"/>
</dbReference>
<accession>A0A8H5U027</accession>
<dbReference type="EMBL" id="JAAGWQ010000017">
    <property type="protein sequence ID" value="KAF5678613.1"/>
    <property type="molecule type" value="Genomic_DNA"/>
</dbReference>
<evidence type="ECO:0000256" key="2">
    <source>
        <dbReference type="ARBA" id="ARBA00022670"/>
    </source>
</evidence>
<evidence type="ECO:0000256" key="4">
    <source>
        <dbReference type="SAM" id="Coils"/>
    </source>
</evidence>
<feature type="coiled-coil region" evidence="4">
    <location>
        <begin position="547"/>
        <end position="574"/>
    </location>
</feature>
<dbReference type="SUPFAM" id="SSF54001">
    <property type="entry name" value="Cysteine proteinases"/>
    <property type="match status" value="1"/>
</dbReference>
<proteinExistence type="inferred from homology"/>
<dbReference type="OrthoDB" id="5085208at2759"/>
<keyword evidence="4" id="KW-0175">Coiled coil</keyword>
<dbReference type="GO" id="GO:0008234">
    <property type="term" value="F:cysteine-type peptidase activity"/>
    <property type="evidence" value="ECO:0007669"/>
    <property type="project" value="InterPro"/>
</dbReference>
<feature type="compositionally biased region" description="Basic residues" evidence="5">
    <location>
        <begin position="179"/>
        <end position="190"/>
    </location>
</feature>
<evidence type="ECO:0000313" key="8">
    <source>
        <dbReference type="Proteomes" id="UP000567885"/>
    </source>
</evidence>
<evidence type="ECO:0000259" key="6">
    <source>
        <dbReference type="PROSITE" id="PS50600"/>
    </source>
</evidence>
<sequence length="710" mass="80162">MARSPSTEKDGSETTPAPPVLNSDRRLSRPSNPLGSPAHPSISALGDQGGQSITVTPLPKSEEMLIDKHTKRINWLDQKWGGNDWMPQDVRKAQTSKIGSATIQHLVKLTRLAQRENIPLASLWDETSPHGHLRRAVNKGASPPRLTYEMTYQVYRDWNESTGKLGASGDISDADSRSNTKRNLTKKNKGTVRYLGDSNESDNDDIKDESMVDLTPRPCASLKTRIKLPTFKQTPLQQNLAALDSCHTSFDRSHSGLESSQAVGSSVSSPKFTGLPPLYGGLQGQGNLSTKRRRDEEPIEGRATKRPHPFQSLPLEDHVSDKASALVEQLTEDVRLKCDSLDILTKVLVACYPLDECRVHIMDPLWFKVGNKNPPERTRKFDDCNMVCFPIHHASPKHWSLAVVHLTSKEMTLYHHDSTASEDYFTDVCKRFREWKEHHGFGHFLSFSRVEGCAHQLDTVNCGIHVLSCLRHVLTRKKCPDTVSPIEERNHLIDLMRKIEHHDKHNDFSETDRGIIKQFNKFMDARKKQTEVENYTRILAEVGPLPIESLVAESKEAESQRDMALENLQQAEKVSLGFATQHDILSNVLKGVDRDIDAEAASLPTADEPRGLITFGKSSPRDLINDRTKTYEREMVSTFREGMDFTRDFLQQQVQNAEKGLRDAQDNVSLKKSELKKAEDLFNYTSSKVKIKQSLVDMVQQHQQRELSNN</sequence>
<feature type="compositionally biased region" description="Low complexity" evidence="5">
    <location>
        <begin position="274"/>
        <end position="288"/>
    </location>
</feature>
<evidence type="ECO:0000256" key="5">
    <source>
        <dbReference type="SAM" id="MobiDB-lite"/>
    </source>
</evidence>
<feature type="region of interest" description="Disordered" evidence="5">
    <location>
        <begin position="1"/>
        <end position="58"/>
    </location>
</feature>
<feature type="domain" description="Ubiquitin-like protease family profile" evidence="6">
    <location>
        <begin position="311"/>
        <end position="473"/>
    </location>
</feature>
<dbReference type="PROSITE" id="PS50600">
    <property type="entry name" value="ULP_PROTEASE"/>
    <property type="match status" value="1"/>
</dbReference>
<dbReference type="Proteomes" id="UP000567885">
    <property type="component" value="Unassembled WGS sequence"/>
</dbReference>
<evidence type="ECO:0000313" key="7">
    <source>
        <dbReference type="EMBL" id="KAF5678613.1"/>
    </source>
</evidence>
<reference evidence="7 8" key="1">
    <citation type="submission" date="2020-05" db="EMBL/GenBank/DDBJ databases">
        <title>Identification and distribution of gene clusters putatively required for synthesis of sphingolipid metabolism inhibitors in phylogenetically diverse species of the filamentous fungus Fusarium.</title>
        <authorList>
            <person name="Kim H.-S."/>
            <person name="Busman M."/>
            <person name="Brown D.W."/>
            <person name="Divon H."/>
            <person name="Uhlig S."/>
            <person name="Proctor R.H."/>
        </authorList>
    </citation>
    <scope>NUCLEOTIDE SEQUENCE [LARGE SCALE GENOMIC DNA]</scope>
    <source>
        <strain evidence="7 8">NRRL 20693</strain>
    </source>
</reference>
<organism evidence="7 8">
    <name type="scientific">Fusarium heterosporum</name>
    <dbReference type="NCBI Taxonomy" id="42747"/>
    <lineage>
        <taxon>Eukaryota</taxon>
        <taxon>Fungi</taxon>
        <taxon>Dikarya</taxon>
        <taxon>Ascomycota</taxon>
        <taxon>Pezizomycotina</taxon>
        <taxon>Sordariomycetes</taxon>
        <taxon>Hypocreomycetidae</taxon>
        <taxon>Hypocreales</taxon>
        <taxon>Nectriaceae</taxon>
        <taxon>Fusarium</taxon>
        <taxon>Fusarium heterosporum species complex</taxon>
    </lineage>
</organism>
<feature type="compositionally biased region" description="Basic and acidic residues" evidence="5">
    <location>
        <begin position="1"/>
        <end position="12"/>
    </location>
</feature>
<dbReference type="AlphaFoldDB" id="A0A8H5U027"/>
<name>A0A8H5U027_FUSHE</name>
<keyword evidence="8" id="KW-1185">Reference proteome</keyword>
<dbReference type="InterPro" id="IPR038765">
    <property type="entry name" value="Papain-like_cys_pep_sf"/>
</dbReference>
<feature type="compositionally biased region" description="Basic and acidic residues" evidence="5">
    <location>
        <begin position="293"/>
        <end position="303"/>
    </location>
</feature>
<evidence type="ECO:0000256" key="1">
    <source>
        <dbReference type="ARBA" id="ARBA00005234"/>
    </source>
</evidence>
<dbReference type="Gene3D" id="3.40.395.10">
    <property type="entry name" value="Adenoviral Proteinase, Chain A"/>
    <property type="match status" value="1"/>
</dbReference>
<keyword evidence="3" id="KW-0378">Hydrolase</keyword>
<feature type="region of interest" description="Disordered" evidence="5">
    <location>
        <begin position="274"/>
        <end position="315"/>
    </location>
</feature>
<evidence type="ECO:0000256" key="3">
    <source>
        <dbReference type="ARBA" id="ARBA00022801"/>
    </source>
</evidence>
<dbReference type="GO" id="GO:0006508">
    <property type="term" value="P:proteolysis"/>
    <property type="evidence" value="ECO:0007669"/>
    <property type="project" value="UniProtKB-KW"/>
</dbReference>
<protein>
    <recommendedName>
        <fullName evidence="6">Ubiquitin-like protease family profile domain-containing protein</fullName>
    </recommendedName>
</protein>
<gene>
    <name evidence="7" type="ORF">FHETE_1165</name>
</gene>
<feature type="coiled-coil region" evidence="4">
    <location>
        <begin position="647"/>
        <end position="681"/>
    </location>
</feature>
<keyword evidence="2" id="KW-0645">Protease</keyword>
<dbReference type="InterPro" id="IPR003653">
    <property type="entry name" value="Peptidase_C48_C"/>
</dbReference>
<comment type="caution">
    <text evidence="7">The sequence shown here is derived from an EMBL/GenBank/DDBJ whole genome shotgun (WGS) entry which is preliminary data.</text>
</comment>